<comment type="caution">
    <text evidence="3">The sequence shown here is derived from an EMBL/GenBank/DDBJ whole genome shotgun (WGS) entry which is preliminary data.</text>
</comment>
<dbReference type="Proteomes" id="UP000331127">
    <property type="component" value="Unassembled WGS sequence"/>
</dbReference>
<gene>
    <name evidence="3" type="ORF">Amac_034480</name>
</gene>
<dbReference type="EMBL" id="BLAE01000017">
    <property type="protein sequence ID" value="GES09852.1"/>
    <property type="molecule type" value="Genomic_DNA"/>
</dbReference>
<organism evidence="3 4">
    <name type="scientific">Acrocarpospora macrocephala</name>
    <dbReference type="NCBI Taxonomy" id="150177"/>
    <lineage>
        <taxon>Bacteria</taxon>
        <taxon>Bacillati</taxon>
        <taxon>Actinomycetota</taxon>
        <taxon>Actinomycetes</taxon>
        <taxon>Streptosporangiales</taxon>
        <taxon>Streptosporangiaceae</taxon>
        <taxon>Acrocarpospora</taxon>
    </lineage>
</organism>
<keyword evidence="4" id="KW-1185">Reference proteome</keyword>
<feature type="transmembrane region" description="Helical" evidence="2">
    <location>
        <begin position="97"/>
        <end position="115"/>
    </location>
</feature>
<dbReference type="AlphaFoldDB" id="A0A5M3WP39"/>
<keyword evidence="2" id="KW-1133">Transmembrane helix</keyword>
<evidence type="ECO:0000256" key="1">
    <source>
        <dbReference type="SAM" id="MobiDB-lite"/>
    </source>
</evidence>
<keyword evidence="2" id="KW-0472">Membrane</keyword>
<sequence>MDRPGLLRRECQLCSGRCWGSRNGDVWAERDGDCAGDCADVEREDEAREADADDDREAVDDERADGESWVDSRRAIRASLMAAFFALPVALDDFLFGLSGIFPPVVVFCGLWMHLMRLIPISAG</sequence>
<keyword evidence="2" id="KW-0812">Transmembrane</keyword>
<protein>
    <submittedName>
        <fullName evidence="3">Uncharacterized protein</fullName>
    </submittedName>
</protein>
<evidence type="ECO:0000313" key="4">
    <source>
        <dbReference type="Proteomes" id="UP000331127"/>
    </source>
</evidence>
<evidence type="ECO:0000313" key="3">
    <source>
        <dbReference type="EMBL" id="GES09852.1"/>
    </source>
</evidence>
<proteinExistence type="predicted"/>
<evidence type="ECO:0000256" key="2">
    <source>
        <dbReference type="SAM" id="Phobius"/>
    </source>
</evidence>
<feature type="region of interest" description="Disordered" evidence="1">
    <location>
        <begin position="42"/>
        <end position="64"/>
    </location>
</feature>
<reference evidence="3 4" key="1">
    <citation type="submission" date="2019-10" db="EMBL/GenBank/DDBJ databases">
        <title>Whole genome shotgun sequence of Acrocarpospora macrocephala NBRC 16266.</title>
        <authorList>
            <person name="Ichikawa N."/>
            <person name="Kimura A."/>
            <person name="Kitahashi Y."/>
            <person name="Komaki H."/>
            <person name="Oguchi A."/>
        </authorList>
    </citation>
    <scope>NUCLEOTIDE SEQUENCE [LARGE SCALE GENOMIC DNA]</scope>
    <source>
        <strain evidence="3 4">NBRC 16266</strain>
    </source>
</reference>
<accession>A0A5M3WP39</accession>
<name>A0A5M3WP39_9ACTN</name>
<feature type="compositionally biased region" description="Acidic residues" evidence="1">
    <location>
        <begin position="51"/>
        <end position="64"/>
    </location>
</feature>